<dbReference type="EMBL" id="BAAAZI010000006">
    <property type="protein sequence ID" value="GAA4139115.1"/>
    <property type="molecule type" value="Genomic_DNA"/>
</dbReference>
<accession>A0ABP7YP06</accession>
<sequence length="89" mass="10259">MRIDENITVRKIADEYLVLQPGLEMLDMAKVYTLSESAALILSNFKGIEFNRDDALQVLLQHYQVSEQQAKDDLDRIINQFIAEGMIQE</sequence>
<dbReference type="Pfam" id="PF05402">
    <property type="entry name" value="PqqD"/>
    <property type="match status" value="1"/>
</dbReference>
<evidence type="ECO:0000313" key="1">
    <source>
        <dbReference type="EMBL" id="GAA4139115.1"/>
    </source>
</evidence>
<gene>
    <name evidence="1" type="ORF">GCM10022216_16890</name>
</gene>
<evidence type="ECO:0008006" key="3">
    <source>
        <dbReference type="Google" id="ProtNLM"/>
    </source>
</evidence>
<protein>
    <recommendedName>
        <fullName evidence="3">Coenzyme PQQ synthesis protein D (PqqD)</fullName>
    </recommendedName>
</protein>
<dbReference type="RefSeq" id="WP_344674233.1">
    <property type="nucleotide sequence ID" value="NZ_BAAAZI010000006.1"/>
</dbReference>
<comment type="caution">
    <text evidence="1">The sequence shown here is derived from an EMBL/GenBank/DDBJ whole genome shotgun (WGS) entry which is preliminary data.</text>
</comment>
<name>A0ABP7YP06_9SPHI</name>
<reference evidence="2" key="1">
    <citation type="journal article" date="2019" name="Int. J. Syst. Evol. Microbiol.">
        <title>The Global Catalogue of Microorganisms (GCM) 10K type strain sequencing project: providing services to taxonomists for standard genome sequencing and annotation.</title>
        <authorList>
            <consortium name="The Broad Institute Genomics Platform"/>
            <consortium name="The Broad Institute Genome Sequencing Center for Infectious Disease"/>
            <person name="Wu L."/>
            <person name="Ma J."/>
        </authorList>
    </citation>
    <scope>NUCLEOTIDE SEQUENCE [LARGE SCALE GENOMIC DNA]</scope>
    <source>
        <strain evidence="2">JCM 16704</strain>
    </source>
</reference>
<dbReference type="InterPro" id="IPR008792">
    <property type="entry name" value="PQQD"/>
</dbReference>
<dbReference type="Proteomes" id="UP001500101">
    <property type="component" value="Unassembled WGS sequence"/>
</dbReference>
<keyword evidence="2" id="KW-1185">Reference proteome</keyword>
<evidence type="ECO:0000313" key="2">
    <source>
        <dbReference type="Proteomes" id="UP001500101"/>
    </source>
</evidence>
<proteinExistence type="predicted"/>
<organism evidence="1 2">
    <name type="scientific">Sphingobacterium kyonggiense</name>
    <dbReference type="NCBI Taxonomy" id="714075"/>
    <lineage>
        <taxon>Bacteria</taxon>
        <taxon>Pseudomonadati</taxon>
        <taxon>Bacteroidota</taxon>
        <taxon>Sphingobacteriia</taxon>
        <taxon>Sphingobacteriales</taxon>
        <taxon>Sphingobacteriaceae</taxon>
        <taxon>Sphingobacterium</taxon>
    </lineage>
</organism>